<comment type="caution">
    <text evidence="2">The sequence shown here is derived from an EMBL/GenBank/DDBJ whole genome shotgun (WGS) entry which is preliminary data.</text>
</comment>
<dbReference type="Proteomes" id="UP000646244">
    <property type="component" value="Unassembled WGS sequence"/>
</dbReference>
<dbReference type="RefSeq" id="WP_190111367.1">
    <property type="nucleotide sequence ID" value="NZ_BMVB01000014.1"/>
</dbReference>
<name>A0A918TSD3_STRCJ</name>
<accession>A0A918TSD3</accession>
<reference evidence="2" key="1">
    <citation type="journal article" date="2014" name="Int. J. Syst. Evol. Microbiol.">
        <title>Complete genome sequence of Corynebacterium casei LMG S-19264T (=DSM 44701T), isolated from a smear-ripened cheese.</title>
        <authorList>
            <consortium name="US DOE Joint Genome Institute (JGI-PGF)"/>
            <person name="Walter F."/>
            <person name="Albersmeier A."/>
            <person name="Kalinowski J."/>
            <person name="Ruckert C."/>
        </authorList>
    </citation>
    <scope>NUCLEOTIDE SEQUENCE</scope>
    <source>
        <strain evidence="2">JCM 4633</strain>
    </source>
</reference>
<dbReference type="AlphaFoldDB" id="A0A918TSD3"/>
<protein>
    <submittedName>
        <fullName evidence="2">Uncharacterized protein</fullName>
    </submittedName>
</protein>
<evidence type="ECO:0000256" key="1">
    <source>
        <dbReference type="SAM" id="MobiDB-lite"/>
    </source>
</evidence>
<evidence type="ECO:0000313" key="3">
    <source>
        <dbReference type="Proteomes" id="UP000646244"/>
    </source>
</evidence>
<feature type="region of interest" description="Disordered" evidence="1">
    <location>
        <begin position="99"/>
        <end position="163"/>
    </location>
</feature>
<gene>
    <name evidence="2" type="ORF">GCM10010507_41780</name>
</gene>
<organism evidence="2 3">
    <name type="scientific">Streptomyces cinnamoneus</name>
    <name type="common">Streptoverticillium cinnamoneum</name>
    <dbReference type="NCBI Taxonomy" id="53446"/>
    <lineage>
        <taxon>Bacteria</taxon>
        <taxon>Bacillati</taxon>
        <taxon>Actinomycetota</taxon>
        <taxon>Actinomycetes</taxon>
        <taxon>Kitasatosporales</taxon>
        <taxon>Streptomycetaceae</taxon>
        <taxon>Streptomyces</taxon>
        <taxon>Streptomyces cinnamoneus group</taxon>
    </lineage>
</organism>
<feature type="compositionally biased region" description="Low complexity" evidence="1">
    <location>
        <begin position="99"/>
        <end position="126"/>
    </location>
</feature>
<dbReference type="EMBL" id="BMVB01000014">
    <property type="protein sequence ID" value="GHC60326.1"/>
    <property type="molecule type" value="Genomic_DNA"/>
</dbReference>
<evidence type="ECO:0000313" key="2">
    <source>
        <dbReference type="EMBL" id="GHC60326.1"/>
    </source>
</evidence>
<reference evidence="2" key="2">
    <citation type="submission" date="2020-09" db="EMBL/GenBank/DDBJ databases">
        <authorList>
            <person name="Sun Q."/>
            <person name="Ohkuma M."/>
        </authorList>
    </citation>
    <scope>NUCLEOTIDE SEQUENCE</scope>
    <source>
        <strain evidence="2">JCM 4633</strain>
    </source>
</reference>
<proteinExistence type="predicted"/>
<sequence length="244" mass="25491">MPTEVTLWLTPEEAAFGVTRAVGLPSGPVNVRIPPVRDGDLIRVSTDKGEAHLRIRVGGAPTPQPPGAGRALRRSPLLKPLLVLAALGVLVVVLLTQRDGSSSSAAPGSGRTPSPSTSRTPFSPGTGDEHTAPGLPDPLGSTDRPTRGPSRLPTPPAPYRTGTCLNGTIPDSTTPVKVNNVGVVACSSSDAHYRVIQTFHGTTDMSRCRENSDTQYSFSSETTLGGRTISSVVYCLVGIGSYER</sequence>